<dbReference type="SUPFAM" id="SSF53335">
    <property type="entry name" value="S-adenosyl-L-methionine-dependent methyltransferases"/>
    <property type="match status" value="1"/>
</dbReference>
<organism evidence="6">
    <name type="scientific">Pseudomonas helleri</name>
    <dbReference type="NCBI Taxonomy" id="1608996"/>
    <lineage>
        <taxon>Bacteria</taxon>
        <taxon>Pseudomonadati</taxon>
        <taxon>Pseudomonadota</taxon>
        <taxon>Gammaproteobacteria</taxon>
        <taxon>Pseudomonadales</taxon>
        <taxon>Pseudomonadaceae</taxon>
        <taxon>Pseudomonas</taxon>
    </lineage>
</organism>
<name>A0A6A7YR99_9PSED</name>
<dbReference type="CDD" id="cd02440">
    <property type="entry name" value="AdoMet_MTases"/>
    <property type="match status" value="1"/>
</dbReference>
<evidence type="ECO:0000313" key="10">
    <source>
        <dbReference type="Proteomes" id="UP000443000"/>
    </source>
</evidence>
<keyword evidence="2 6" id="KW-0808">Transferase</keyword>
<gene>
    <name evidence="7" type="ORF">GHN41_07345</name>
    <name evidence="6" type="ORF">GHN86_05345</name>
    <name evidence="5" type="ORF">GHN94_06210</name>
    <name evidence="8" type="ORF">GHO29_18680</name>
</gene>
<dbReference type="Proteomes" id="UP000713985">
    <property type="component" value="Unassembled WGS sequence"/>
</dbReference>
<keyword evidence="11" id="KW-1185">Reference proteome</keyword>
<proteinExistence type="predicted"/>
<protein>
    <submittedName>
        <fullName evidence="6">Methyltransferase domain-containing protein</fullName>
    </submittedName>
</protein>
<dbReference type="Pfam" id="PF13649">
    <property type="entry name" value="Methyltransf_25"/>
    <property type="match status" value="1"/>
</dbReference>
<feature type="domain" description="Methyltransferase" evidence="4">
    <location>
        <begin position="37"/>
        <end position="128"/>
    </location>
</feature>
<dbReference type="EMBL" id="WIVT01000006">
    <property type="protein sequence ID" value="MQU16261.1"/>
    <property type="molecule type" value="Genomic_DNA"/>
</dbReference>
<dbReference type="GO" id="GO:0032259">
    <property type="term" value="P:methylation"/>
    <property type="evidence" value="ECO:0007669"/>
    <property type="project" value="UniProtKB-KW"/>
</dbReference>
<dbReference type="Proteomes" id="UP000437970">
    <property type="component" value="Unassembled WGS sequence"/>
</dbReference>
<dbReference type="Proteomes" id="UP000443000">
    <property type="component" value="Unassembled WGS sequence"/>
</dbReference>
<reference evidence="9 10" key="1">
    <citation type="submission" date="2019-10" db="EMBL/GenBank/DDBJ databases">
        <title>Evaluation of single-gene subtyping targets for Pseudomonas.</title>
        <authorList>
            <person name="Reichler S.J."/>
            <person name="Orsi R.H."/>
            <person name="Wiedmann M."/>
            <person name="Martin N.H."/>
            <person name="Murphy S.I."/>
        </authorList>
    </citation>
    <scope>NUCLEOTIDE SEQUENCE</scope>
    <source>
        <strain evidence="5 11">FSL R10-0802</strain>
        <strain evidence="7 10">FSL R10-1594</strain>
        <strain evidence="8 9">FSL R10-1984</strain>
        <strain evidence="6">FSL R10-2339</strain>
    </source>
</reference>
<comment type="caution">
    <text evidence="6">The sequence shown here is derived from an EMBL/GenBank/DDBJ whole genome shotgun (WGS) entry which is preliminary data.</text>
</comment>
<evidence type="ECO:0000259" key="4">
    <source>
        <dbReference type="Pfam" id="PF13649"/>
    </source>
</evidence>
<accession>A0A6A7YR99</accession>
<dbReference type="AlphaFoldDB" id="A0A6A7YR99"/>
<dbReference type="Gene3D" id="3.40.50.150">
    <property type="entry name" value="Vaccinia Virus protein VP39"/>
    <property type="match status" value="1"/>
</dbReference>
<dbReference type="InterPro" id="IPR041698">
    <property type="entry name" value="Methyltransf_25"/>
</dbReference>
<dbReference type="EMBL" id="WIWC01000005">
    <property type="protein sequence ID" value="MQT79491.1"/>
    <property type="molecule type" value="Genomic_DNA"/>
</dbReference>
<dbReference type="PANTHER" id="PTHR43464:SF19">
    <property type="entry name" value="UBIQUINONE BIOSYNTHESIS O-METHYLTRANSFERASE, MITOCHONDRIAL"/>
    <property type="match status" value="1"/>
</dbReference>
<dbReference type="GO" id="GO:0008168">
    <property type="term" value="F:methyltransferase activity"/>
    <property type="evidence" value="ECO:0007669"/>
    <property type="project" value="UniProtKB-KW"/>
</dbReference>
<evidence type="ECO:0000313" key="7">
    <source>
        <dbReference type="EMBL" id="MQU16261.1"/>
    </source>
</evidence>
<evidence type="ECO:0000313" key="5">
    <source>
        <dbReference type="EMBL" id="MQT25431.1"/>
    </source>
</evidence>
<evidence type="ECO:0000313" key="11">
    <source>
        <dbReference type="Proteomes" id="UP000713985"/>
    </source>
</evidence>
<evidence type="ECO:0000313" key="8">
    <source>
        <dbReference type="EMBL" id="MQU28506.1"/>
    </source>
</evidence>
<keyword evidence="1 6" id="KW-0489">Methyltransferase</keyword>
<evidence type="ECO:0000256" key="3">
    <source>
        <dbReference type="ARBA" id="ARBA00022691"/>
    </source>
</evidence>
<dbReference type="EMBL" id="WIVW01000033">
    <property type="protein sequence ID" value="MQU28506.1"/>
    <property type="molecule type" value="Genomic_DNA"/>
</dbReference>
<dbReference type="OrthoDB" id="9760689at2"/>
<evidence type="ECO:0000256" key="2">
    <source>
        <dbReference type="ARBA" id="ARBA00022679"/>
    </source>
</evidence>
<evidence type="ECO:0000313" key="9">
    <source>
        <dbReference type="Proteomes" id="UP000437970"/>
    </source>
</evidence>
<sequence>MDNIWLTPQGYQRTSKHLQKRCLELLLSFAPAKGTLLDVGCGTGNTLLFTDPDNIEHYTGIDISRDMVAYASLAHAAPNVRFMVSDFLECSLEPARYDAAICAACLHWFIPREQAVIDKLSGLIKPGGLLFLSCAFEFDYVPGERAIHEQVLTEIRQRYPSIGEPVVFDDFRFNRDSIINALRDFTIIRSHRLEEQVQFESFEDFKDWHLGSGSVVYGQFEASIRDLAINDYYQRLYEHYCAGRYHTAYSTVLLLLEKRSA</sequence>
<dbReference type="PANTHER" id="PTHR43464">
    <property type="entry name" value="METHYLTRANSFERASE"/>
    <property type="match status" value="1"/>
</dbReference>
<evidence type="ECO:0000313" key="6">
    <source>
        <dbReference type="EMBL" id="MQT79491.1"/>
    </source>
</evidence>
<dbReference type="InterPro" id="IPR029063">
    <property type="entry name" value="SAM-dependent_MTases_sf"/>
</dbReference>
<evidence type="ECO:0000256" key="1">
    <source>
        <dbReference type="ARBA" id="ARBA00022603"/>
    </source>
</evidence>
<dbReference type="EMBL" id="WIWP01000007">
    <property type="protein sequence ID" value="MQT25431.1"/>
    <property type="molecule type" value="Genomic_DNA"/>
</dbReference>
<keyword evidence="3" id="KW-0949">S-adenosyl-L-methionine</keyword>
<dbReference type="RefSeq" id="WP_153381324.1">
    <property type="nucleotide sequence ID" value="NZ_JBITTT010000010.1"/>
</dbReference>